<dbReference type="Pfam" id="PF01393">
    <property type="entry name" value="Chromo_shadow"/>
    <property type="match status" value="1"/>
</dbReference>
<organism evidence="4 5">
    <name type="scientific">Aphis craccivora</name>
    <name type="common">Cowpea aphid</name>
    <dbReference type="NCBI Taxonomy" id="307492"/>
    <lineage>
        <taxon>Eukaryota</taxon>
        <taxon>Metazoa</taxon>
        <taxon>Ecdysozoa</taxon>
        <taxon>Arthropoda</taxon>
        <taxon>Hexapoda</taxon>
        <taxon>Insecta</taxon>
        <taxon>Pterygota</taxon>
        <taxon>Neoptera</taxon>
        <taxon>Paraneoptera</taxon>
        <taxon>Hemiptera</taxon>
        <taxon>Sternorrhyncha</taxon>
        <taxon>Aphidomorpha</taxon>
        <taxon>Aphidoidea</taxon>
        <taxon>Aphididae</taxon>
        <taxon>Aphidini</taxon>
        <taxon>Aphis</taxon>
        <taxon>Aphis</taxon>
    </lineage>
</organism>
<keyword evidence="5" id="KW-1185">Reference proteome</keyword>
<proteinExistence type="predicted"/>
<dbReference type="InterPro" id="IPR008251">
    <property type="entry name" value="Chromo_shadow_dom"/>
</dbReference>
<keyword evidence="2" id="KW-0539">Nucleus</keyword>
<dbReference type="SUPFAM" id="SSF54160">
    <property type="entry name" value="Chromo domain-like"/>
    <property type="match status" value="1"/>
</dbReference>
<comment type="subcellular location">
    <subcellularLocation>
        <location evidence="1">Nucleus</location>
    </subcellularLocation>
</comment>
<evidence type="ECO:0000259" key="3">
    <source>
        <dbReference type="Pfam" id="PF01393"/>
    </source>
</evidence>
<protein>
    <submittedName>
        <fullName evidence="4">Chromobox 1</fullName>
    </submittedName>
</protein>
<feature type="domain" description="Chromo shadow" evidence="3">
    <location>
        <begin position="56"/>
        <end position="102"/>
    </location>
</feature>
<evidence type="ECO:0000313" key="4">
    <source>
        <dbReference type="EMBL" id="KAF0747986.1"/>
    </source>
</evidence>
<evidence type="ECO:0000313" key="5">
    <source>
        <dbReference type="Proteomes" id="UP000478052"/>
    </source>
</evidence>
<evidence type="ECO:0000256" key="1">
    <source>
        <dbReference type="ARBA" id="ARBA00004123"/>
    </source>
</evidence>
<dbReference type="OrthoDB" id="6602255at2759"/>
<reference evidence="4 5" key="1">
    <citation type="submission" date="2019-08" db="EMBL/GenBank/DDBJ databases">
        <title>Whole genome of Aphis craccivora.</title>
        <authorList>
            <person name="Voronova N.V."/>
            <person name="Shulinski R.S."/>
            <person name="Bandarenka Y.V."/>
            <person name="Zhorov D.G."/>
            <person name="Warner D."/>
        </authorList>
    </citation>
    <scope>NUCLEOTIDE SEQUENCE [LARGE SCALE GENOMIC DNA]</scope>
    <source>
        <strain evidence="4">180601</strain>
        <tissue evidence="4">Whole Body</tissue>
    </source>
</reference>
<dbReference type="GO" id="GO:0005694">
    <property type="term" value="C:chromosome"/>
    <property type="evidence" value="ECO:0007669"/>
    <property type="project" value="UniProtKB-ARBA"/>
</dbReference>
<evidence type="ECO:0000256" key="2">
    <source>
        <dbReference type="ARBA" id="ARBA00023242"/>
    </source>
</evidence>
<sequence length="152" mass="17637">MCLQFYVQLVIIYLIKKWNVHRVDALKPYNIVFDYDRFEYELAVGLDFALAKALEPEEIIGACNFNGEIVYFMKWKREDEISYISSEHASNLYTEATIKFHEKYNNISQIVTTGVLPQQHDGSVACRRVGRPTNASKGLKGSYTPKYISRRK</sequence>
<dbReference type="InterPro" id="IPR016197">
    <property type="entry name" value="Chromo-like_dom_sf"/>
</dbReference>
<dbReference type="CDD" id="cd00034">
    <property type="entry name" value="CSD"/>
    <property type="match status" value="1"/>
</dbReference>
<name>A0A6G0Y2G6_APHCR</name>
<gene>
    <name evidence="4" type="ORF">FWK35_00035397</name>
</gene>
<dbReference type="Proteomes" id="UP000478052">
    <property type="component" value="Unassembled WGS sequence"/>
</dbReference>
<accession>A0A6G0Y2G6</accession>
<dbReference type="Gene3D" id="2.40.50.40">
    <property type="match status" value="1"/>
</dbReference>
<comment type="caution">
    <text evidence="4">The sequence shown here is derived from an EMBL/GenBank/DDBJ whole genome shotgun (WGS) entry which is preliminary data.</text>
</comment>
<dbReference type="AlphaFoldDB" id="A0A6G0Y2G6"/>
<dbReference type="GO" id="GO:0005634">
    <property type="term" value="C:nucleus"/>
    <property type="evidence" value="ECO:0007669"/>
    <property type="project" value="UniProtKB-SubCell"/>
</dbReference>
<dbReference type="EMBL" id="VUJU01006644">
    <property type="protein sequence ID" value="KAF0747986.1"/>
    <property type="molecule type" value="Genomic_DNA"/>
</dbReference>